<name>A0A444U5J0_ACIRT</name>
<comment type="caution">
    <text evidence="2">The sequence shown here is derived from an EMBL/GenBank/DDBJ whole genome shotgun (WGS) entry which is preliminary data.</text>
</comment>
<proteinExistence type="predicted"/>
<accession>A0A444U5J0</accession>
<keyword evidence="3" id="KW-1185">Reference proteome</keyword>
<evidence type="ECO:0000313" key="3">
    <source>
        <dbReference type="Proteomes" id="UP000289886"/>
    </source>
</evidence>
<reference evidence="2 3" key="1">
    <citation type="submission" date="2019-01" db="EMBL/GenBank/DDBJ databases">
        <title>Draft Genome and Complete Hox-Cluster Characterization of the Sterlet Sturgeon (Acipenser ruthenus).</title>
        <authorList>
            <person name="Wei Q."/>
        </authorList>
    </citation>
    <scope>NUCLEOTIDE SEQUENCE [LARGE SCALE GENOMIC DNA]</scope>
    <source>
        <strain evidence="2">WHYD16114868_AA</strain>
        <tissue evidence="2">Blood</tissue>
    </source>
</reference>
<organism evidence="2 3">
    <name type="scientific">Acipenser ruthenus</name>
    <name type="common">Sterlet sturgeon</name>
    <dbReference type="NCBI Taxonomy" id="7906"/>
    <lineage>
        <taxon>Eukaryota</taxon>
        <taxon>Metazoa</taxon>
        <taxon>Chordata</taxon>
        <taxon>Craniata</taxon>
        <taxon>Vertebrata</taxon>
        <taxon>Euteleostomi</taxon>
        <taxon>Actinopterygii</taxon>
        <taxon>Chondrostei</taxon>
        <taxon>Acipenseriformes</taxon>
        <taxon>Acipenseridae</taxon>
        <taxon>Acipenser</taxon>
    </lineage>
</organism>
<feature type="compositionally biased region" description="Low complexity" evidence="1">
    <location>
        <begin position="278"/>
        <end position="299"/>
    </location>
</feature>
<evidence type="ECO:0000256" key="1">
    <source>
        <dbReference type="SAM" id="MobiDB-lite"/>
    </source>
</evidence>
<feature type="region of interest" description="Disordered" evidence="1">
    <location>
        <begin position="278"/>
        <end position="309"/>
    </location>
</feature>
<dbReference type="Proteomes" id="UP000289886">
    <property type="component" value="Unassembled WGS sequence"/>
</dbReference>
<dbReference type="AlphaFoldDB" id="A0A444U5J0"/>
<sequence length="309" mass="33037">MYMKSDSKLSLIHKELSSLTLKEIKADITLRTSAEDNKKVVYLCNSRVDRMEAKVADLEDRNRRNNLRLIGLPEGSEAKKASDLSDWLMAPFTTYKFSLKICTSGGCAEDSLRDILCGMPGSAHDAAAFQSSILYMGQHALPQGTSSSPGMGASLWRVTWTVHRLYPDGGSILASARRGNNWVSANINCKCVGCRSLSNALQEPREHPHGFLMLLLLCHAPRASHADGDALPAETGRVAVVSGIASVVSPVGSTACILLLKSVVVMDEQCKDCECAVSSTDSSSSVSSSGCSTSVPSESIRSPVQLAVV</sequence>
<evidence type="ECO:0000313" key="2">
    <source>
        <dbReference type="EMBL" id="RXM30418.1"/>
    </source>
</evidence>
<gene>
    <name evidence="2" type="ORF">EOD39_7935</name>
</gene>
<dbReference type="EMBL" id="SCEB01215277">
    <property type="protein sequence ID" value="RXM30418.1"/>
    <property type="molecule type" value="Genomic_DNA"/>
</dbReference>
<protein>
    <submittedName>
        <fullName evidence="2">Uncharacterized protein</fullName>
    </submittedName>
</protein>